<gene>
    <name evidence="1" type="ORF">U9M48_002837</name>
</gene>
<protein>
    <recommendedName>
        <fullName evidence="3">Retrotransposon gag domain-containing protein</fullName>
    </recommendedName>
</protein>
<dbReference type="EMBL" id="CP144745">
    <property type="protein sequence ID" value="WVZ51722.1"/>
    <property type="molecule type" value="Genomic_DNA"/>
</dbReference>
<evidence type="ECO:0000313" key="2">
    <source>
        <dbReference type="Proteomes" id="UP001341281"/>
    </source>
</evidence>
<sequence length="89" mass="10276">MPSWECFRELCTLCFGPTVRGTRLSELARLLFTSTIQDYTERFNAVLCHAHSLSCPQKAELFVGSLTDHIRIDVELREPRDLQRAMYLA</sequence>
<dbReference type="AlphaFoldDB" id="A0AAQ3SHS1"/>
<accession>A0AAQ3SHS1</accession>
<name>A0AAQ3SHS1_PASNO</name>
<organism evidence="1 2">
    <name type="scientific">Paspalum notatum var. saurae</name>
    <dbReference type="NCBI Taxonomy" id="547442"/>
    <lineage>
        <taxon>Eukaryota</taxon>
        <taxon>Viridiplantae</taxon>
        <taxon>Streptophyta</taxon>
        <taxon>Embryophyta</taxon>
        <taxon>Tracheophyta</taxon>
        <taxon>Spermatophyta</taxon>
        <taxon>Magnoliopsida</taxon>
        <taxon>Liliopsida</taxon>
        <taxon>Poales</taxon>
        <taxon>Poaceae</taxon>
        <taxon>PACMAD clade</taxon>
        <taxon>Panicoideae</taxon>
        <taxon>Andropogonodae</taxon>
        <taxon>Paspaleae</taxon>
        <taxon>Paspalinae</taxon>
        <taxon>Paspalum</taxon>
    </lineage>
</organism>
<dbReference type="Proteomes" id="UP001341281">
    <property type="component" value="Chromosome 01"/>
</dbReference>
<reference evidence="1 2" key="1">
    <citation type="submission" date="2024-02" db="EMBL/GenBank/DDBJ databases">
        <title>High-quality chromosome-scale genome assembly of Pensacola bahiagrass (Paspalum notatum Flugge var. saurae).</title>
        <authorList>
            <person name="Vega J.M."/>
            <person name="Podio M."/>
            <person name="Orjuela J."/>
            <person name="Siena L.A."/>
            <person name="Pessino S.C."/>
            <person name="Combes M.C."/>
            <person name="Mariac C."/>
            <person name="Albertini E."/>
            <person name="Pupilli F."/>
            <person name="Ortiz J.P.A."/>
            <person name="Leblanc O."/>
        </authorList>
    </citation>
    <scope>NUCLEOTIDE SEQUENCE [LARGE SCALE GENOMIC DNA]</scope>
    <source>
        <strain evidence="1">R1</strain>
        <tissue evidence="1">Leaf</tissue>
    </source>
</reference>
<evidence type="ECO:0000313" key="1">
    <source>
        <dbReference type="EMBL" id="WVZ51722.1"/>
    </source>
</evidence>
<evidence type="ECO:0008006" key="3">
    <source>
        <dbReference type="Google" id="ProtNLM"/>
    </source>
</evidence>
<proteinExistence type="predicted"/>
<keyword evidence="2" id="KW-1185">Reference proteome</keyword>